<accession>A0A3L9YYL7</accession>
<dbReference type="PROSITE" id="PS51257">
    <property type="entry name" value="PROKAR_LIPOPROTEIN"/>
    <property type="match status" value="1"/>
</dbReference>
<dbReference type="PANTHER" id="PTHR42754:SF1">
    <property type="entry name" value="LIPOPROTEIN"/>
    <property type="match status" value="1"/>
</dbReference>
<dbReference type="EMBL" id="REFC01000011">
    <property type="protein sequence ID" value="RMA65821.1"/>
    <property type="molecule type" value="Genomic_DNA"/>
</dbReference>
<dbReference type="OrthoDB" id="9811934at2"/>
<evidence type="ECO:0008006" key="4">
    <source>
        <dbReference type="Google" id="ProtNLM"/>
    </source>
</evidence>
<dbReference type="Proteomes" id="UP000271339">
    <property type="component" value="Unassembled WGS sequence"/>
</dbReference>
<dbReference type="RefSeq" id="WP_121905856.1">
    <property type="nucleotide sequence ID" value="NZ_REFC01000011.1"/>
</dbReference>
<feature type="chain" id="PRO_5017966497" description="Bulb-type lectin domain-containing protein" evidence="1">
    <location>
        <begin position="26"/>
        <end position="469"/>
    </location>
</feature>
<proteinExistence type="predicted"/>
<comment type="caution">
    <text evidence="2">The sequence shown here is derived from an EMBL/GenBank/DDBJ whole genome shotgun (WGS) entry which is preliminary data.</text>
</comment>
<gene>
    <name evidence="2" type="ORF">BXY75_0234</name>
</gene>
<evidence type="ECO:0000313" key="3">
    <source>
        <dbReference type="Proteomes" id="UP000271339"/>
    </source>
</evidence>
<dbReference type="PANTHER" id="PTHR42754">
    <property type="entry name" value="ENDOGLUCANASE"/>
    <property type="match status" value="1"/>
</dbReference>
<evidence type="ECO:0000256" key="1">
    <source>
        <dbReference type="SAM" id="SignalP"/>
    </source>
</evidence>
<name>A0A3L9YYL7_9FLAO</name>
<dbReference type="AlphaFoldDB" id="A0A3L9YYL7"/>
<sequence length="469" mass="50682">MLIPTFKIRFILLLLSAGLFFSCGKDDGPAPILEDDDEIIVDDDPNPTGFQGDIDFVKTFGGSNEETATSIVLANDGNYMVLGTTKSMDGDLVGRTGDDNDYWLLKISPEGVIIWSKTYGGSADDVATSISKTSDGGYVLSGHSRSSDGGIGNEGFHDYLLFKITANGTEQWHKNYGFSGSDQATKIFETAEGNFFATGFFDVSASGGAGNDFQNTNQTNQKGGQHGVGEYWGILMDGNGNKIWRRYFGGSNNDRSYDALQTDDGGFLMIGASESTDFDITDDKGSYDFWAVRLSPQGDLLWTKSFGGSEIDVAYSVTKTLDGNYLMVGDSRSSDKDVTGNHGNADVWVVKFNDLGNMIWQKTYGGTEFESARSIKPLANGGYVITGFTRSSDGDVTINKGQNDLWVLLIDENGGITLETTIGGSVLDFGFDVIQTPDNKIIAVGNTESNNLDIPQNRGIKDLLLVKLK</sequence>
<evidence type="ECO:0000313" key="2">
    <source>
        <dbReference type="EMBL" id="RMA65821.1"/>
    </source>
</evidence>
<protein>
    <recommendedName>
        <fullName evidence="4">Bulb-type lectin domain-containing protein</fullName>
    </recommendedName>
</protein>
<keyword evidence="3" id="KW-1185">Reference proteome</keyword>
<organism evidence="2 3">
    <name type="scientific">Ulvibacter antarcticus</name>
    <dbReference type="NCBI Taxonomy" id="442714"/>
    <lineage>
        <taxon>Bacteria</taxon>
        <taxon>Pseudomonadati</taxon>
        <taxon>Bacteroidota</taxon>
        <taxon>Flavobacteriia</taxon>
        <taxon>Flavobacteriales</taxon>
        <taxon>Flavobacteriaceae</taxon>
        <taxon>Ulvibacter</taxon>
    </lineage>
</organism>
<feature type="signal peptide" evidence="1">
    <location>
        <begin position="1"/>
        <end position="25"/>
    </location>
</feature>
<keyword evidence="1" id="KW-0732">Signal</keyword>
<reference evidence="2 3" key="1">
    <citation type="submission" date="2018-10" db="EMBL/GenBank/DDBJ databases">
        <title>Genomic Encyclopedia of Archaeal and Bacterial Type Strains, Phase II (KMG-II): from individual species to whole genera.</title>
        <authorList>
            <person name="Goeker M."/>
        </authorList>
    </citation>
    <scope>NUCLEOTIDE SEQUENCE [LARGE SCALE GENOMIC DNA]</scope>
    <source>
        <strain evidence="2 3">DSM 23424</strain>
    </source>
</reference>